<keyword evidence="1" id="KW-1133">Transmembrane helix</keyword>
<reference evidence="2" key="1">
    <citation type="submission" date="2020-11" db="EMBL/GenBank/DDBJ databases">
        <title>Kefir isolates.</title>
        <authorList>
            <person name="Marcisauskas S."/>
            <person name="Kim Y."/>
            <person name="Blasche S."/>
        </authorList>
    </citation>
    <scope>NUCLEOTIDE SEQUENCE</scope>
    <source>
        <strain evidence="2">Olga-1</strain>
    </source>
</reference>
<protein>
    <submittedName>
        <fullName evidence="2">Uncharacterized protein</fullName>
    </submittedName>
</protein>
<sequence>MDDLETNHLNQVTIKDSATKNVIATFKYEDLVYIEEEVFADCDLSLLFSIKIKEEVDHYEDCDTTWLFAVKVDSKIVAVETYDNYHLSWLFPPTNKHDLSWMDKIKEKFEIPNIVKLCDYFLEKETSVKYDNLEDVIFETASDNGNTTEIFYYTFFFIHLGFNFLHFFNFLNFYNTPKIIKIKLLTNE</sequence>
<dbReference type="Proteomes" id="UP000697127">
    <property type="component" value="Unassembled WGS sequence"/>
</dbReference>
<comment type="caution">
    <text evidence="2">The sequence shown here is derived from an EMBL/GenBank/DDBJ whole genome shotgun (WGS) entry which is preliminary data.</text>
</comment>
<evidence type="ECO:0000313" key="3">
    <source>
        <dbReference type="Proteomes" id="UP000697127"/>
    </source>
</evidence>
<name>A0A9P6WR89_9ASCO</name>
<dbReference type="AlphaFoldDB" id="A0A9P6WR89"/>
<accession>A0A9P6WR89</accession>
<proteinExistence type="predicted"/>
<keyword evidence="1" id="KW-0812">Transmembrane</keyword>
<dbReference type="EMBL" id="PUHW01000007">
    <property type="protein sequence ID" value="KAG0691147.1"/>
    <property type="molecule type" value="Genomic_DNA"/>
</dbReference>
<feature type="transmembrane region" description="Helical" evidence="1">
    <location>
        <begin position="150"/>
        <end position="174"/>
    </location>
</feature>
<organism evidence="2 3">
    <name type="scientific">Pichia californica</name>
    <dbReference type="NCBI Taxonomy" id="460514"/>
    <lineage>
        <taxon>Eukaryota</taxon>
        <taxon>Fungi</taxon>
        <taxon>Dikarya</taxon>
        <taxon>Ascomycota</taxon>
        <taxon>Saccharomycotina</taxon>
        <taxon>Pichiomycetes</taxon>
        <taxon>Pichiales</taxon>
        <taxon>Pichiaceae</taxon>
        <taxon>Pichia</taxon>
    </lineage>
</organism>
<keyword evidence="1" id="KW-0472">Membrane</keyword>
<evidence type="ECO:0000313" key="2">
    <source>
        <dbReference type="EMBL" id="KAG0691147.1"/>
    </source>
</evidence>
<evidence type="ECO:0000256" key="1">
    <source>
        <dbReference type="SAM" id="Phobius"/>
    </source>
</evidence>
<gene>
    <name evidence="2" type="ORF">C6P40_004753</name>
</gene>
<keyword evidence="3" id="KW-1185">Reference proteome</keyword>